<evidence type="ECO:0000313" key="1">
    <source>
        <dbReference type="EMBL" id="TEB12830.1"/>
    </source>
</evidence>
<accession>A0A4Y7RVP2</accession>
<evidence type="ECO:0008006" key="3">
    <source>
        <dbReference type="Google" id="ProtNLM"/>
    </source>
</evidence>
<keyword evidence="2" id="KW-1185">Reference proteome</keyword>
<name>A0A4Y7RVP2_9FIRM</name>
<organism evidence="1 2">
    <name type="scientific">Pelotomaculum propionicicum</name>
    <dbReference type="NCBI Taxonomy" id="258475"/>
    <lineage>
        <taxon>Bacteria</taxon>
        <taxon>Bacillati</taxon>
        <taxon>Bacillota</taxon>
        <taxon>Clostridia</taxon>
        <taxon>Eubacteriales</taxon>
        <taxon>Desulfotomaculaceae</taxon>
        <taxon>Pelotomaculum</taxon>
    </lineage>
</organism>
<protein>
    <recommendedName>
        <fullName evidence="3">CRISPR-associated protein Csx11</fullName>
    </recommendedName>
</protein>
<comment type="caution">
    <text evidence="1">The sequence shown here is derived from an EMBL/GenBank/DDBJ whole genome shotgun (WGS) entry which is preliminary data.</text>
</comment>
<dbReference type="InterPro" id="IPR014055">
    <property type="entry name" value="CRISPR-assoc_prot_Csx11"/>
</dbReference>
<dbReference type="RefSeq" id="WP_192902775.1">
    <property type="nucleotide sequence ID" value="NZ_QFFZ01000005.1"/>
</dbReference>
<dbReference type="Proteomes" id="UP000297597">
    <property type="component" value="Unassembled WGS sequence"/>
</dbReference>
<reference evidence="1 2" key="1">
    <citation type="journal article" date="2018" name="Environ. Microbiol.">
        <title>Novel energy conservation strategies and behaviour of Pelotomaculum schinkii driving syntrophic propionate catabolism.</title>
        <authorList>
            <person name="Hidalgo-Ahumada C.A.P."/>
            <person name="Nobu M.K."/>
            <person name="Narihiro T."/>
            <person name="Tamaki H."/>
            <person name="Liu W.T."/>
            <person name="Kamagata Y."/>
            <person name="Stams A.J.M."/>
            <person name="Imachi H."/>
            <person name="Sousa D.Z."/>
        </authorList>
    </citation>
    <scope>NUCLEOTIDE SEQUENCE [LARGE SCALE GENOMIC DNA]</scope>
    <source>
        <strain evidence="1 2">MGP</strain>
    </source>
</reference>
<sequence>MPNLLSNIEKQKDAILLGEIGALLHMFGKASSEFLQAYSVEGGAQDTHQDPKNFPELWSRLNRPELKDIFSFPLHGQVEKLRGSFTDFIGKYKGKAPDCMLLQLFNTCHGKTSSDEKGVVRRKPSINDMWISTPFGYNKDRRIDPACIDTMRIEMDKKLARALDLYLNNSCGIEDLWETAVQVLQPGLSQALGETRLPANDVNLWAQSRGVASLFKPVLVSLAIGKDPCPMKNGKYDYNDVRWRLLGVGWNGLGFIECGRKPSDIMHRQEILNTVTKEVRRVIEVEFPLGNLVYRDLSGLFFTFPGVTDDDVAEELVQELATKIVPLIRKHSNDELWPFLTLSKPRRTMTMIAKEMQSRDGLAAVPRVATILSIEREDSSREEHLLMDGSDLTGPATGQDVCSVCGFRSKPATDETCSICWERRQDRQYEWQSKRQGQTIWIDEVADARNRVALLTIRFDLSRWLSGERLMTVFSQSYNDWYNSARLQRILRNPQQARKLNTLLNSSAVAPTVEAVTGILEFILADPVKDTGFKVPLLNTFFEDIDASPQPGENNYILRFLDNLRGKINKDPSYSLTAEDLATSIFTQNPSPGRLARIWEETEEYLWLWLSRVNSSIFPIKPQRFIFKTYSAVDGVRAGQTYRIVVPGLIPKEMVVLCLDNGGQDFLTVDSLAKFRLERDDVRFQGLSAVQQAIVEGGIISWVDEETSEQLSQAVSPSNPVRIDGNRFAVEPYLPYTVLAFSPVFCQVLFPADSIPAVLKQLLALYNERFQKVQGKLPIHVNLLAAKRKYPLYALLDAGQQILNHPSFGKGLMLSPWWETSSLSGDPFFSAYPSKSASNGKHNITELTVVSGSQAIWMTPGYFDFDLLGSTADRHRLNYEGRKDHWPVRPSVGYGRIRPRPFPLHYLQRMFEIWDDLYELSRAQRHQLEDALRTKLEEWVQVGEEYMSVFVRFGRVVLRDAYGDKWQKLSVETKRRLEGSLEDGLLLETLELFQHVIKEGSLNE</sequence>
<dbReference type="NCBIfam" id="TIGR02682">
    <property type="entry name" value="cas_csx11"/>
    <property type="match status" value="1"/>
</dbReference>
<dbReference type="AlphaFoldDB" id="A0A4Y7RVP2"/>
<dbReference type="EMBL" id="QFFZ01000005">
    <property type="protein sequence ID" value="TEB12830.1"/>
    <property type="molecule type" value="Genomic_DNA"/>
</dbReference>
<evidence type="ECO:0000313" key="2">
    <source>
        <dbReference type="Proteomes" id="UP000297597"/>
    </source>
</evidence>
<gene>
    <name evidence="1" type="ORF">Pmgp_00806</name>
</gene>
<proteinExistence type="predicted"/>